<organism evidence="4 6">
    <name type="scientific">Streptomyces griseoviridis</name>
    <dbReference type="NCBI Taxonomy" id="45398"/>
    <lineage>
        <taxon>Bacteria</taxon>
        <taxon>Bacillati</taxon>
        <taxon>Actinomycetota</taxon>
        <taxon>Actinomycetes</taxon>
        <taxon>Kitasatosporales</taxon>
        <taxon>Streptomycetaceae</taxon>
        <taxon>Streptomyces</taxon>
    </lineage>
</organism>
<dbReference type="Proteomes" id="UP000501753">
    <property type="component" value="Chromosome"/>
</dbReference>
<keyword evidence="7" id="KW-1185">Reference proteome</keyword>
<dbReference type="InterPro" id="IPR000683">
    <property type="entry name" value="Gfo/Idh/MocA-like_OxRdtase_N"/>
</dbReference>
<dbReference type="Gene3D" id="3.30.360.10">
    <property type="entry name" value="Dihydrodipicolinate Reductase, domain 2"/>
    <property type="match status" value="1"/>
</dbReference>
<protein>
    <submittedName>
        <fullName evidence="4 5">Oxidoreductase</fullName>
    </submittedName>
</protein>
<dbReference type="RefSeq" id="WP_127175964.1">
    <property type="nucleotide sequence ID" value="NZ_CP029078.1"/>
</dbReference>
<dbReference type="EMBL" id="CP029078">
    <property type="protein sequence ID" value="QCN90099.1"/>
    <property type="molecule type" value="Genomic_DNA"/>
</dbReference>
<dbReference type="KEGG" id="sgd:ELQ87_01110"/>
<evidence type="ECO:0000313" key="4">
    <source>
        <dbReference type="EMBL" id="AZS83048.1"/>
    </source>
</evidence>
<dbReference type="SUPFAM" id="SSF51735">
    <property type="entry name" value="NAD(P)-binding Rossmann-fold domains"/>
    <property type="match status" value="1"/>
</dbReference>
<feature type="region of interest" description="Disordered" evidence="1">
    <location>
        <begin position="406"/>
        <end position="433"/>
    </location>
</feature>
<evidence type="ECO:0000313" key="6">
    <source>
        <dbReference type="Proteomes" id="UP000271291"/>
    </source>
</evidence>
<dbReference type="PANTHER" id="PTHR43708:SF8">
    <property type="entry name" value="OXIDOREDUCTASE"/>
    <property type="match status" value="1"/>
</dbReference>
<dbReference type="EMBL" id="CP034687">
    <property type="protein sequence ID" value="AZS83048.1"/>
    <property type="molecule type" value="Genomic_DNA"/>
</dbReference>
<gene>
    <name evidence="5" type="ORF">DDJ31_38255</name>
    <name evidence="4" type="ORF">ELQ87_01110</name>
</gene>
<dbReference type="Pfam" id="PF01408">
    <property type="entry name" value="GFO_IDH_MocA"/>
    <property type="match status" value="1"/>
</dbReference>
<dbReference type="InterPro" id="IPR055170">
    <property type="entry name" value="GFO_IDH_MocA-like_dom"/>
</dbReference>
<dbReference type="OrthoDB" id="103047at2"/>
<reference evidence="4 6" key="2">
    <citation type="submission" date="2018-12" db="EMBL/GenBank/DDBJ databases">
        <title>Streptomyces griseoviridis F1-27 complete genome.</title>
        <authorList>
            <person name="Mariita R.M."/>
            <person name="Sello J.K."/>
        </authorList>
    </citation>
    <scope>NUCLEOTIDE SEQUENCE [LARGE SCALE GENOMIC DNA]</scope>
    <source>
        <strain evidence="4 6">F1-27</strain>
    </source>
</reference>
<evidence type="ECO:0000256" key="1">
    <source>
        <dbReference type="SAM" id="MobiDB-lite"/>
    </source>
</evidence>
<evidence type="ECO:0000313" key="5">
    <source>
        <dbReference type="EMBL" id="QCN90099.1"/>
    </source>
</evidence>
<dbReference type="Pfam" id="PF22725">
    <property type="entry name" value="GFO_IDH_MocA_C3"/>
    <property type="match status" value="1"/>
</dbReference>
<proteinExistence type="predicted"/>
<name>A0A3S9Z5R7_STRGD</name>
<dbReference type="GO" id="GO:0000166">
    <property type="term" value="F:nucleotide binding"/>
    <property type="evidence" value="ECO:0007669"/>
    <property type="project" value="InterPro"/>
</dbReference>
<dbReference type="InterPro" id="IPR036291">
    <property type="entry name" value="NAD(P)-bd_dom_sf"/>
</dbReference>
<feature type="domain" description="Gfo/Idh/MocA-like oxidoreductase N-terminal" evidence="2">
    <location>
        <begin position="12"/>
        <end position="130"/>
    </location>
</feature>
<evidence type="ECO:0000313" key="7">
    <source>
        <dbReference type="Proteomes" id="UP000501753"/>
    </source>
</evidence>
<dbReference type="PANTHER" id="PTHR43708">
    <property type="entry name" value="CONSERVED EXPRESSED OXIDOREDUCTASE (EUROFUNG)"/>
    <property type="match status" value="1"/>
</dbReference>
<sequence>MDDRAEPQERELRVGVVGVGQRADLATLANRPGLARVVSCADPSPRGQGDARRLFGADVTVRERYEEMLDDDLDAVFVLTPDDLHTQPALFFLEAGIAVFVEKPLAITLADCDALLSAAFRTRTRLYVGHNLRHLPMLRQVRALIDTGAIGRVRAVWCRHFVGHGGDFYFKDWHAERARTTGLLLQKGAHDLDVMHWLAGGYTRNVVAQGTLAVYGGNPRRAEQAPPEHERMPDWFDPEIWPPSKLRDLNPVIDVEDLSMMLGRLDNGVLTSYQQCHFTPDYWRNYTVIGDEGRLENFGDGIDGDPATIKVWNRHRSGFRDDADLVVPVAAAAEGLHGGADRSLVEEFLRFAAAGGPTETSPVAAREAVAAAAAATTSLRAHGTPVDVPALDPALLAYFDHHQAGPAPRPLGGHQAVAEAGRGAGGEARDPRP</sequence>
<dbReference type="InterPro" id="IPR051317">
    <property type="entry name" value="Gfo/Idh/MocA_oxidoreduct"/>
</dbReference>
<dbReference type="AlphaFoldDB" id="A0A3S9Z5R7"/>
<evidence type="ECO:0000259" key="3">
    <source>
        <dbReference type="Pfam" id="PF22725"/>
    </source>
</evidence>
<dbReference type="Gene3D" id="3.40.50.720">
    <property type="entry name" value="NAD(P)-binding Rossmann-like Domain"/>
    <property type="match status" value="1"/>
</dbReference>
<dbReference type="SUPFAM" id="SSF55347">
    <property type="entry name" value="Glyceraldehyde-3-phosphate dehydrogenase-like, C-terminal domain"/>
    <property type="match status" value="1"/>
</dbReference>
<accession>A0A3S9Z5R7</accession>
<reference evidence="5 7" key="1">
    <citation type="submission" date="2018-04" db="EMBL/GenBank/DDBJ databases">
        <title>Complete genome sequences of Streptomyces griseoviridis K61 and characterization of antagonistic properties of biological control agents.</title>
        <authorList>
            <person name="Mariita R.M."/>
            <person name="Sello J.K."/>
        </authorList>
    </citation>
    <scope>NUCLEOTIDE SEQUENCE [LARGE SCALE GENOMIC DNA]</scope>
    <source>
        <strain evidence="5 7">K61</strain>
    </source>
</reference>
<evidence type="ECO:0000259" key="2">
    <source>
        <dbReference type="Pfam" id="PF01408"/>
    </source>
</evidence>
<feature type="domain" description="GFO/IDH/MocA-like oxidoreductase" evidence="3">
    <location>
        <begin position="139"/>
        <end position="296"/>
    </location>
</feature>
<dbReference type="Proteomes" id="UP000271291">
    <property type="component" value="Chromosome"/>
</dbReference>